<evidence type="ECO:0008006" key="4">
    <source>
        <dbReference type="Google" id="ProtNLM"/>
    </source>
</evidence>
<dbReference type="SUPFAM" id="SSF53335">
    <property type="entry name" value="S-adenosyl-L-methionine-dependent methyltransferases"/>
    <property type="match status" value="1"/>
</dbReference>
<accession>U3A117</accession>
<sequence>MAHDWDAYAAEWENNPATAVYAEKAFESLQQLVDLKGKHILDFGCGTGLLTQKMSPLAKDIVALDVSEAMIEQLDSKELANVEPVVDMLTRGLVALHPAFRGQFDLVVASSVCGFLPNYSDVADIVYSILDEGGLFIHWDWLAENDQDGLTVSRVKTVLSSVGFEDVSVSVPFELQTQEGTLKVLMGVGRK</sequence>
<dbReference type="GO" id="GO:0016740">
    <property type="term" value="F:transferase activity"/>
    <property type="evidence" value="ECO:0007669"/>
    <property type="project" value="UniProtKB-KW"/>
</dbReference>
<evidence type="ECO:0000313" key="3">
    <source>
        <dbReference type="Proteomes" id="UP000016570"/>
    </source>
</evidence>
<reference evidence="2 3" key="1">
    <citation type="submission" date="2013-09" db="EMBL/GenBank/DDBJ databases">
        <title>Whole genome shotgun sequence of Vibrio proteolyticus NBRC 13287.</title>
        <authorList>
            <person name="Isaki S."/>
            <person name="Hosoyama A."/>
            <person name="Numata M."/>
            <person name="Hashimoto M."/>
            <person name="Hosoyama Y."/>
            <person name="Tsuchikane K."/>
            <person name="Noguchi M."/>
            <person name="Hirakata S."/>
            <person name="Ichikawa N."/>
            <person name="Ohji S."/>
            <person name="Yamazoe A."/>
            <person name="Fujita N."/>
        </authorList>
    </citation>
    <scope>NUCLEOTIDE SEQUENCE [LARGE SCALE GENOMIC DNA]</scope>
    <source>
        <strain evidence="2 3">NBRC 13287</strain>
    </source>
</reference>
<dbReference type="PANTHER" id="PTHR43861">
    <property type="entry name" value="TRANS-ACONITATE 2-METHYLTRANSFERASE-RELATED"/>
    <property type="match status" value="1"/>
</dbReference>
<dbReference type="Pfam" id="PF13489">
    <property type="entry name" value="Methyltransf_23"/>
    <property type="match status" value="1"/>
</dbReference>
<keyword evidence="1" id="KW-0808">Transferase</keyword>
<dbReference type="PANTHER" id="PTHR43861:SF3">
    <property type="entry name" value="PUTATIVE (AFU_ORTHOLOGUE AFUA_2G14390)-RELATED"/>
    <property type="match status" value="1"/>
</dbReference>
<dbReference type="RefSeq" id="WP_021705022.1">
    <property type="nucleotide sequence ID" value="NZ_BATJ01000006.1"/>
</dbReference>
<dbReference type="Proteomes" id="UP000016570">
    <property type="component" value="Unassembled WGS sequence"/>
</dbReference>
<organism evidence="2 3">
    <name type="scientific">Vibrio proteolyticus NBRC 13287</name>
    <dbReference type="NCBI Taxonomy" id="1219065"/>
    <lineage>
        <taxon>Bacteria</taxon>
        <taxon>Pseudomonadati</taxon>
        <taxon>Pseudomonadota</taxon>
        <taxon>Gammaproteobacteria</taxon>
        <taxon>Vibrionales</taxon>
        <taxon>Vibrionaceae</taxon>
        <taxon>Vibrio</taxon>
    </lineage>
</organism>
<dbReference type="eggNOG" id="COG0500">
    <property type="taxonomic scope" value="Bacteria"/>
</dbReference>
<evidence type="ECO:0000256" key="1">
    <source>
        <dbReference type="ARBA" id="ARBA00022679"/>
    </source>
</evidence>
<dbReference type="InterPro" id="IPR029063">
    <property type="entry name" value="SAM-dependent_MTases_sf"/>
</dbReference>
<protein>
    <recommendedName>
        <fullName evidence="4">Methyltransferase</fullName>
    </recommendedName>
</protein>
<comment type="caution">
    <text evidence="2">The sequence shown here is derived from an EMBL/GenBank/DDBJ whole genome shotgun (WGS) entry which is preliminary data.</text>
</comment>
<dbReference type="STRING" id="1219065.VPR01S_06_00640"/>
<dbReference type="Gene3D" id="3.40.50.150">
    <property type="entry name" value="Vaccinia Virus protein VP39"/>
    <property type="match status" value="1"/>
</dbReference>
<dbReference type="CDD" id="cd02440">
    <property type="entry name" value="AdoMet_MTases"/>
    <property type="match status" value="1"/>
</dbReference>
<proteinExistence type="predicted"/>
<dbReference type="AlphaFoldDB" id="U3A117"/>
<evidence type="ECO:0000313" key="2">
    <source>
        <dbReference type="EMBL" id="GAD67047.1"/>
    </source>
</evidence>
<gene>
    <name evidence="2" type="ORF">VPR01S_06_00640</name>
</gene>
<dbReference type="EMBL" id="BATJ01000006">
    <property type="protein sequence ID" value="GAD67047.1"/>
    <property type="molecule type" value="Genomic_DNA"/>
</dbReference>
<keyword evidence="3" id="KW-1185">Reference proteome</keyword>
<name>U3A117_VIBPR</name>